<sequence>METSEKTVITIEATVNAPVEKVWEYWNAPAHITQWSYASEDWHTPYAENDLRTGGAFKSTMAAKDGSMSFDFGGIYDEVQQHHSIKYTLGDARKVEILFEPNGNSTKITESFEAESTNPVEMQQGGWQAILNNFKKYAESKI</sequence>
<dbReference type="AlphaFoldDB" id="A0A318UPI3"/>
<comment type="caution">
    <text evidence="3">The sequence shown here is derived from an EMBL/GenBank/DDBJ whole genome shotgun (WGS) entry which is preliminary data.</text>
</comment>
<evidence type="ECO:0000256" key="1">
    <source>
        <dbReference type="ARBA" id="ARBA00006817"/>
    </source>
</evidence>
<keyword evidence="4" id="KW-1185">Reference proteome</keyword>
<comment type="similarity">
    <text evidence="1">Belongs to the AHA1 family.</text>
</comment>
<dbReference type="SUPFAM" id="SSF55961">
    <property type="entry name" value="Bet v1-like"/>
    <property type="match status" value="1"/>
</dbReference>
<accession>A0A318UPI3</accession>
<dbReference type="Gene3D" id="3.30.530.20">
    <property type="match status" value="1"/>
</dbReference>
<organism evidence="3 4">
    <name type="scientific">Pedobacter nutrimenti</name>
    <dbReference type="NCBI Taxonomy" id="1241337"/>
    <lineage>
        <taxon>Bacteria</taxon>
        <taxon>Pseudomonadati</taxon>
        <taxon>Bacteroidota</taxon>
        <taxon>Sphingobacteriia</taxon>
        <taxon>Sphingobacteriales</taxon>
        <taxon>Sphingobacteriaceae</taxon>
        <taxon>Pedobacter</taxon>
    </lineage>
</organism>
<dbReference type="RefSeq" id="WP_110827425.1">
    <property type="nucleotide sequence ID" value="NZ_QKLU01000001.1"/>
</dbReference>
<proteinExistence type="inferred from homology"/>
<dbReference type="Pfam" id="PF08327">
    <property type="entry name" value="AHSA1"/>
    <property type="match status" value="1"/>
</dbReference>
<dbReference type="Proteomes" id="UP000248198">
    <property type="component" value="Unassembled WGS sequence"/>
</dbReference>
<evidence type="ECO:0000313" key="4">
    <source>
        <dbReference type="Proteomes" id="UP000248198"/>
    </source>
</evidence>
<dbReference type="EMBL" id="QKLU01000001">
    <property type="protein sequence ID" value="PYF77377.1"/>
    <property type="molecule type" value="Genomic_DNA"/>
</dbReference>
<feature type="domain" description="Activator of Hsp90 ATPase homologue 1/2-like C-terminal" evidence="2">
    <location>
        <begin position="16"/>
        <end position="139"/>
    </location>
</feature>
<evidence type="ECO:0000313" key="3">
    <source>
        <dbReference type="EMBL" id="PYF77377.1"/>
    </source>
</evidence>
<protein>
    <submittedName>
        <fullName evidence="3">Uncharacterized protein YndB with AHSA1/START domain</fullName>
    </submittedName>
</protein>
<evidence type="ECO:0000259" key="2">
    <source>
        <dbReference type="Pfam" id="PF08327"/>
    </source>
</evidence>
<dbReference type="CDD" id="cd08897">
    <property type="entry name" value="SRPBCC_CalC_Aha1-like_4"/>
    <property type="match status" value="1"/>
</dbReference>
<gene>
    <name evidence="3" type="ORF">B0O44_101859</name>
</gene>
<name>A0A318UPI3_9SPHI</name>
<dbReference type="OrthoDB" id="384974at2"/>
<reference evidence="3 4" key="1">
    <citation type="submission" date="2018-06" db="EMBL/GenBank/DDBJ databases">
        <title>Genomic Encyclopedia of Archaeal and Bacterial Type Strains, Phase II (KMG-II): from individual species to whole genera.</title>
        <authorList>
            <person name="Goeker M."/>
        </authorList>
    </citation>
    <scope>NUCLEOTIDE SEQUENCE [LARGE SCALE GENOMIC DNA]</scope>
    <source>
        <strain evidence="3 4">DSM 27372</strain>
    </source>
</reference>
<dbReference type="InterPro" id="IPR013538">
    <property type="entry name" value="ASHA1/2-like_C"/>
</dbReference>
<dbReference type="InterPro" id="IPR023393">
    <property type="entry name" value="START-like_dom_sf"/>
</dbReference>